<comment type="catalytic activity">
    <reaction evidence="10 11">
        <text>DNA(n) + a 2'-deoxyribonucleoside 5'-triphosphate = DNA(n+1) + diphosphate</text>
        <dbReference type="Rhea" id="RHEA:22508"/>
        <dbReference type="Rhea" id="RHEA-COMP:17339"/>
        <dbReference type="Rhea" id="RHEA-COMP:17340"/>
        <dbReference type="ChEBI" id="CHEBI:33019"/>
        <dbReference type="ChEBI" id="CHEBI:61560"/>
        <dbReference type="ChEBI" id="CHEBI:173112"/>
        <dbReference type="EC" id="2.7.7.7"/>
    </reaction>
</comment>
<dbReference type="PANTHER" id="PTHR11669:SF0">
    <property type="entry name" value="PROTEIN STICHEL-LIKE 2"/>
    <property type="match status" value="1"/>
</dbReference>
<keyword evidence="5" id="KW-0479">Metal-binding</keyword>
<dbReference type="Pfam" id="PF22608">
    <property type="entry name" value="DNAX_ATPase_lid"/>
    <property type="match status" value="1"/>
</dbReference>
<feature type="compositionally biased region" description="Low complexity" evidence="12">
    <location>
        <begin position="436"/>
        <end position="449"/>
    </location>
</feature>
<dbReference type="NCBIfam" id="NF011531">
    <property type="entry name" value="PRK14971.1"/>
    <property type="match status" value="1"/>
</dbReference>
<dbReference type="Gene3D" id="3.40.50.300">
    <property type="entry name" value="P-loop containing nucleotide triphosphate hydrolases"/>
    <property type="match status" value="1"/>
</dbReference>
<dbReference type="RefSeq" id="WP_344824489.1">
    <property type="nucleotide sequence ID" value="NZ_BAABEZ010000022.1"/>
</dbReference>
<dbReference type="EMBL" id="BAABEZ010000022">
    <property type="protein sequence ID" value="GAA4453459.1"/>
    <property type="molecule type" value="Genomic_DNA"/>
</dbReference>
<proteinExistence type="inferred from homology"/>
<dbReference type="InterPro" id="IPR001270">
    <property type="entry name" value="ClpA/B"/>
</dbReference>
<dbReference type="InterPro" id="IPR050238">
    <property type="entry name" value="DNA_Rep/Repair_Clamp_Loader"/>
</dbReference>
<comment type="caution">
    <text evidence="14">The sequence shown here is derived from an EMBL/GenBank/DDBJ whole genome shotgun (WGS) entry which is preliminary data.</text>
</comment>
<dbReference type="InterPro" id="IPR022754">
    <property type="entry name" value="DNA_pol_III_gamma-3"/>
</dbReference>
<evidence type="ECO:0000256" key="5">
    <source>
        <dbReference type="ARBA" id="ARBA00022723"/>
    </source>
</evidence>
<evidence type="ECO:0000256" key="4">
    <source>
        <dbReference type="ARBA" id="ARBA00022705"/>
    </source>
</evidence>
<evidence type="ECO:0000256" key="1">
    <source>
        <dbReference type="ARBA" id="ARBA00006360"/>
    </source>
</evidence>
<keyword evidence="7" id="KW-0862">Zinc</keyword>
<dbReference type="SMART" id="SM00382">
    <property type="entry name" value="AAA"/>
    <property type="match status" value="1"/>
</dbReference>
<protein>
    <recommendedName>
        <fullName evidence="11">DNA polymerase III subunit gamma/tau</fullName>
        <ecNumber evidence="11">2.7.7.7</ecNumber>
    </recommendedName>
</protein>
<dbReference type="SUPFAM" id="SSF52540">
    <property type="entry name" value="P-loop containing nucleoside triphosphate hydrolases"/>
    <property type="match status" value="1"/>
</dbReference>
<dbReference type="Proteomes" id="UP001501410">
    <property type="component" value="Unassembled WGS sequence"/>
</dbReference>
<feature type="compositionally biased region" description="Polar residues" evidence="12">
    <location>
        <begin position="386"/>
        <end position="399"/>
    </location>
</feature>
<comment type="function">
    <text evidence="11">DNA polymerase III is a complex, multichain enzyme responsible for most of the replicative synthesis in bacteria. This DNA polymerase also exhibits 3' to 5' exonuclease activity.</text>
</comment>
<dbReference type="InterPro" id="IPR027417">
    <property type="entry name" value="P-loop_NTPase"/>
</dbReference>
<evidence type="ECO:0000256" key="10">
    <source>
        <dbReference type="ARBA" id="ARBA00049244"/>
    </source>
</evidence>
<dbReference type="PRINTS" id="PR00300">
    <property type="entry name" value="CLPPROTEASEA"/>
</dbReference>
<evidence type="ECO:0000256" key="7">
    <source>
        <dbReference type="ARBA" id="ARBA00022833"/>
    </source>
</evidence>
<comment type="subunit">
    <text evidence="11">DNA polymerase III contains a core (composed of alpha, epsilon and theta chains) that associates with a tau subunit. This core dimerizes to form the POLIII' complex. PolIII' associates with the gamma complex (composed of gamma, delta, delta', psi and chi chains) and with the beta chain to form the complete DNA polymerase III complex.</text>
</comment>
<comment type="similarity">
    <text evidence="1 11">Belongs to the DnaX/STICHEL family.</text>
</comment>
<dbReference type="Pfam" id="PF13177">
    <property type="entry name" value="DNA_pol3_delta2"/>
    <property type="match status" value="1"/>
</dbReference>
<accession>A0ABP8MS01</accession>
<evidence type="ECO:0000256" key="11">
    <source>
        <dbReference type="RuleBase" id="RU364063"/>
    </source>
</evidence>
<evidence type="ECO:0000256" key="2">
    <source>
        <dbReference type="ARBA" id="ARBA00022679"/>
    </source>
</evidence>
<dbReference type="InterPro" id="IPR045085">
    <property type="entry name" value="HLD_clamp_pol_III_gamma_tau"/>
</dbReference>
<dbReference type="CDD" id="cd18137">
    <property type="entry name" value="HLD_clamp_pol_III_gamma_tau"/>
    <property type="match status" value="1"/>
</dbReference>
<dbReference type="PANTHER" id="PTHR11669">
    <property type="entry name" value="REPLICATION FACTOR C / DNA POLYMERASE III GAMMA-TAU SUBUNIT"/>
    <property type="match status" value="1"/>
</dbReference>
<dbReference type="InterPro" id="IPR012763">
    <property type="entry name" value="DNA_pol_III_sug/sutau_N"/>
</dbReference>
<evidence type="ECO:0000259" key="13">
    <source>
        <dbReference type="SMART" id="SM00382"/>
    </source>
</evidence>
<keyword evidence="8 11" id="KW-0067">ATP-binding</keyword>
<keyword evidence="2 11" id="KW-0808">Transferase</keyword>
<keyword evidence="3 11" id="KW-0548">Nucleotidyltransferase</keyword>
<name>A0ABP8MS01_9BACT</name>
<dbReference type="EC" id="2.7.7.7" evidence="11"/>
<evidence type="ECO:0000256" key="3">
    <source>
        <dbReference type="ARBA" id="ARBA00022695"/>
    </source>
</evidence>
<reference evidence="15" key="1">
    <citation type="journal article" date="2019" name="Int. J. Syst. Evol. Microbiol.">
        <title>The Global Catalogue of Microorganisms (GCM) 10K type strain sequencing project: providing services to taxonomists for standard genome sequencing and annotation.</title>
        <authorList>
            <consortium name="The Broad Institute Genomics Platform"/>
            <consortium name="The Broad Institute Genome Sequencing Center for Infectious Disease"/>
            <person name="Wu L."/>
            <person name="Ma J."/>
        </authorList>
    </citation>
    <scope>NUCLEOTIDE SEQUENCE [LARGE SCALE GENOMIC DNA]</scope>
    <source>
        <strain evidence="15">JCM 31921</strain>
    </source>
</reference>
<dbReference type="Gene3D" id="1.10.8.60">
    <property type="match status" value="1"/>
</dbReference>
<keyword evidence="6 11" id="KW-0547">Nucleotide-binding</keyword>
<gene>
    <name evidence="11" type="primary">dnaX</name>
    <name evidence="14" type="ORF">GCM10023092_13870</name>
</gene>
<dbReference type="InterPro" id="IPR003593">
    <property type="entry name" value="AAA+_ATPase"/>
</dbReference>
<dbReference type="InterPro" id="IPR008921">
    <property type="entry name" value="DNA_pol3_clamp-load_cplx_C"/>
</dbReference>
<keyword evidence="4 11" id="KW-0235">DNA replication</keyword>
<dbReference type="NCBIfam" id="NF004046">
    <property type="entry name" value="PRK05563.1"/>
    <property type="match status" value="1"/>
</dbReference>
<evidence type="ECO:0000313" key="15">
    <source>
        <dbReference type="Proteomes" id="UP001501410"/>
    </source>
</evidence>
<evidence type="ECO:0000256" key="8">
    <source>
        <dbReference type="ARBA" id="ARBA00022840"/>
    </source>
</evidence>
<feature type="region of interest" description="Disordered" evidence="12">
    <location>
        <begin position="384"/>
        <end position="461"/>
    </location>
</feature>
<feature type="domain" description="AAA+ ATPase" evidence="13">
    <location>
        <begin position="39"/>
        <end position="182"/>
    </location>
</feature>
<dbReference type="SUPFAM" id="SSF48019">
    <property type="entry name" value="post-AAA+ oligomerization domain-like"/>
    <property type="match status" value="1"/>
</dbReference>
<keyword evidence="9 11" id="KW-0239">DNA-directed DNA polymerase</keyword>
<sequence>MSDQYIVSARKYRPQTFDTVVGQEHITTTLKNALKTQHLAHAFLFCGPRGVGKTTCARILAKTVNCETPTPDMEACGQCSSCKAFESNSSFSVFELDAASNNSVEDIRELTDQVRFAPTHGKYKVYIIDEVHMLSTAAFNAFLKTLEEPPSYAIFILATTEKHKILPTILSRCQIFDFKRITTNDTVGHLQRIAEKEHIHAEEAALHLIAQKSEGCMRDALSILDTITSFTNGNLGYQATLSLLNQLDAEFYFALTDNILAGDIASTLLTLESAMDRGFEGDILLSGLSEHLRNLLLCKDARMAKLLDVPANQKPVYHEKANQAPPSFILSALNVLNESEIHYKNANNKKLHTELCLIRLCYIQQQLQVTAVADEKKNEFPVAKASQATVPDALSSNPIANPLPTQAPPREEQLQVQPVSLPEPAMPQATTGAPRTATTQASAGQGQAAPSFRPSPFSGMQSTGAAARRVTRNMLQQTETGGAQQVQVMPVESVTLELIERILFDYKETLIEQKKTILYTSYNTLKMEMPEPGTLHLISPNSIADSNIQAEKGTIQDLIKKETGLTIRITNAYEETDEGPKETALSKTDIFDEMAAKNPTLQYLKETLRLSIEY</sequence>
<evidence type="ECO:0000256" key="6">
    <source>
        <dbReference type="ARBA" id="ARBA00022741"/>
    </source>
</evidence>
<dbReference type="NCBIfam" id="TIGR02397">
    <property type="entry name" value="dnaX_nterm"/>
    <property type="match status" value="1"/>
</dbReference>
<dbReference type="Gene3D" id="1.20.272.10">
    <property type="match status" value="1"/>
</dbReference>
<evidence type="ECO:0000256" key="12">
    <source>
        <dbReference type="SAM" id="MobiDB-lite"/>
    </source>
</evidence>
<organism evidence="14 15">
    <name type="scientific">Rurimicrobium arvi</name>
    <dbReference type="NCBI Taxonomy" id="2049916"/>
    <lineage>
        <taxon>Bacteria</taxon>
        <taxon>Pseudomonadati</taxon>
        <taxon>Bacteroidota</taxon>
        <taxon>Chitinophagia</taxon>
        <taxon>Chitinophagales</taxon>
        <taxon>Chitinophagaceae</taxon>
        <taxon>Rurimicrobium</taxon>
    </lineage>
</organism>
<evidence type="ECO:0000256" key="9">
    <source>
        <dbReference type="ARBA" id="ARBA00022932"/>
    </source>
</evidence>
<evidence type="ECO:0000313" key="14">
    <source>
        <dbReference type="EMBL" id="GAA4453459.1"/>
    </source>
</evidence>
<dbReference type="CDD" id="cd00009">
    <property type="entry name" value="AAA"/>
    <property type="match status" value="1"/>
</dbReference>
<keyword evidence="15" id="KW-1185">Reference proteome</keyword>
<dbReference type="Pfam" id="PF12169">
    <property type="entry name" value="DNA_pol3_gamma3"/>
    <property type="match status" value="1"/>
</dbReference>